<dbReference type="PANTHER" id="PTHR11806">
    <property type="entry name" value="GLUCOSE INHIBITED DIVISION PROTEIN A"/>
    <property type="match status" value="1"/>
</dbReference>
<evidence type="ECO:0000256" key="7">
    <source>
        <dbReference type="ARBA" id="ARBA00022827"/>
    </source>
</evidence>
<dbReference type="EC" id="2.1.1.74" evidence="10"/>
<dbReference type="eggNOG" id="COG1206">
    <property type="taxonomic scope" value="Bacteria"/>
</dbReference>
<keyword evidence="13" id="KW-1185">Reference proteome</keyword>
<dbReference type="OrthoDB" id="9803114at2"/>
<dbReference type="GO" id="GO:0005829">
    <property type="term" value="C:cytosol"/>
    <property type="evidence" value="ECO:0007669"/>
    <property type="project" value="TreeGrafter"/>
</dbReference>
<comment type="similarity">
    <text evidence="10">Belongs to the MnmG family. TrmFO subfamily.</text>
</comment>
<evidence type="ECO:0000256" key="10">
    <source>
        <dbReference type="HAMAP-Rule" id="MF_01037"/>
    </source>
</evidence>
<evidence type="ECO:0000313" key="13">
    <source>
        <dbReference type="Proteomes" id="UP000051999"/>
    </source>
</evidence>
<dbReference type="AlphaFoldDB" id="A0A0R1RVQ1"/>
<dbReference type="GO" id="GO:0030488">
    <property type="term" value="P:tRNA methylation"/>
    <property type="evidence" value="ECO:0007669"/>
    <property type="project" value="TreeGrafter"/>
</dbReference>
<keyword evidence="8 10" id="KW-0521">NADP</keyword>
<keyword evidence="7 10" id="KW-0274">FAD</keyword>
<dbReference type="SUPFAM" id="SSF51905">
    <property type="entry name" value="FAD/NAD(P)-binding domain"/>
    <property type="match status" value="1"/>
</dbReference>
<dbReference type="EMBL" id="AZFF01000001">
    <property type="protein sequence ID" value="KRL57211.1"/>
    <property type="molecule type" value="Genomic_DNA"/>
</dbReference>
<dbReference type="RefSeq" id="WP_017261888.1">
    <property type="nucleotide sequence ID" value="NZ_AUAW01000001.1"/>
</dbReference>
<evidence type="ECO:0000256" key="2">
    <source>
        <dbReference type="ARBA" id="ARBA00022490"/>
    </source>
</evidence>
<dbReference type="Gene3D" id="3.50.50.60">
    <property type="entry name" value="FAD/NAD(P)-binding domain"/>
    <property type="match status" value="2"/>
</dbReference>
<keyword evidence="4 10" id="KW-0285">Flavoprotein</keyword>
<reference evidence="12 13" key="1">
    <citation type="journal article" date="2015" name="Genome Announc.">
        <title>Expanding the biotechnology potential of lactobacilli through comparative genomics of 213 strains and associated genera.</title>
        <authorList>
            <person name="Sun Z."/>
            <person name="Harris H.M."/>
            <person name="McCann A."/>
            <person name="Guo C."/>
            <person name="Argimon S."/>
            <person name="Zhang W."/>
            <person name="Yang X."/>
            <person name="Jeffery I.B."/>
            <person name="Cooney J.C."/>
            <person name="Kagawa T.F."/>
            <person name="Liu W."/>
            <person name="Song Y."/>
            <person name="Salvetti E."/>
            <person name="Wrobel A."/>
            <person name="Rasinkangas P."/>
            <person name="Parkhill J."/>
            <person name="Rea M.C."/>
            <person name="O'Sullivan O."/>
            <person name="Ritari J."/>
            <person name="Douillard F.P."/>
            <person name="Paul Ross R."/>
            <person name="Yang R."/>
            <person name="Briner A.E."/>
            <person name="Felis G.E."/>
            <person name="de Vos W.M."/>
            <person name="Barrangou R."/>
            <person name="Klaenhammer T.R."/>
            <person name="Caufield P.W."/>
            <person name="Cui Y."/>
            <person name="Zhang H."/>
            <person name="O'Toole P.W."/>
        </authorList>
    </citation>
    <scope>NUCLEOTIDE SEQUENCE [LARGE SCALE GENOMIC DNA]</scope>
    <source>
        <strain evidence="12 13">DSM 15814</strain>
    </source>
</reference>
<dbReference type="NCBIfam" id="TIGR00137">
    <property type="entry name" value="gid_trmFO"/>
    <property type="match status" value="1"/>
</dbReference>
<dbReference type="GO" id="GO:0002098">
    <property type="term" value="P:tRNA wobble uridine modification"/>
    <property type="evidence" value="ECO:0007669"/>
    <property type="project" value="TreeGrafter"/>
</dbReference>
<accession>A0A0R1RVQ1</accession>
<dbReference type="FunFam" id="3.50.50.60:FF:000035">
    <property type="entry name" value="Methylenetetrahydrofolate--tRNA-(uracil-5-)-methyltransferase TrmFO"/>
    <property type="match status" value="1"/>
</dbReference>
<gene>
    <name evidence="10" type="primary">trmFO</name>
    <name evidence="12" type="ORF">FD35_GL000219</name>
</gene>
<keyword evidence="9 10" id="KW-0520">NAD</keyword>
<comment type="subcellular location">
    <subcellularLocation>
        <location evidence="10">Cytoplasm</location>
    </subcellularLocation>
</comment>
<comment type="caution">
    <text evidence="12">The sequence shown here is derived from an EMBL/GenBank/DDBJ whole genome shotgun (WGS) entry which is preliminary data.</text>
</comment>
<evidence type="ECO:0000256" key="4">
    <source>
        <dbReference type="ARBA" id="ARBA00022630"/>
    </source>
</evidence>
<evidence type="ECO:0000256" key="6">
    <source>
        <dbReference type="ARBA" id="ARBA00022694"/>
    </source>
</evidence>
<feature type="binding site" evidence="10">
    <location>
        <begin position="11"/>
        <end position="16"/>
    </location>
    <ligand>
        <name>FAD</name>
        <dbReference type="ChEBI" id="CHEBI:57692"/>
    </ligand>
</feature>
<evidence type="ECO:0000313" key="12">
    <source>
        <dbReference type="EMBL" id="KRL57211.1"/>
    </source>
</evidence>
<evidence type="ECO:0000256" key="9">
    <source>
        <dbReference type="ARBA" id="ARBA00023027"/>
    </source>
</evidence>
<evidence type="ECO:0000256" key="3">
    <source>
        <dbReference type="ARBA" id="ARBA00022603"/>
    </source>
</evidence>
<dbReference type="GO" id="GO:0047151">
    <property type="term" value="F:tRNA (uracil(54)-C5)-methyltransferase activity, 5,10-methylenetetrahydrofolate-dependent"/>
    <property type="evidence" value="ECO:0007669"/>
    <property type="project" value="UniProtKB-UniRule"/>
</dbReference>
<sequence>MASTPTVNVIGAGLAGSEAAYHIAKAGVNVKLFEMRPTKLTPAHETGNFAELVCTNSLRANQISNAAGLLKAEMRHLDSIVIRSADANAVPAGGALAVDRTPFAEQITNELKQMPNVEVVSEEVTAIPDGITVMATGPLTAGPLAEAIKSFTAEDDLHFFDAAAPILNKDSLDMDKVYLKSRYDKGEASYLNAPMNEEEYNAFYDALIHAETADVHDFEDSDVFEGCMPVEVMAKRGRQTLLYGPLKPVGLDDPKTGKRPFAVVQLRQDNAAGDLYNIVGFQTHLKWGEQKRVFRMIPGLEKATFVRYGVMHRNSFLKSPKLLQATYQTKSRPTLLFAGQMTGVEGYIESAASGILAGINAAKLALGQDTVTFPKTTMVGSMANYITTADAEHFQPMNANFGIVPGLDHRIRDKRERNTAVAHRALTDLDEFLPTVGIEPVAVAAEQPTPEA</sequence>
<dbReference type="InterPro" id="IPR020595">
    <property type="entry name" value="MnmG-rel_CS"/>
</dbReference>
<dbReference type="PATRIC" id="fig|1114972.6.peg.220"/>
<evidence type="ECO:0000256" key="5">
    <source>
        <dbReference type="ARBA" id="ARBA00022679"/>
    </source>
</evidence>
<protein>
    <recommendedName>
        <fullName evidence="10">Methylenetetrahydrofolate--tRNA-(uracil-5-)-methyltransferase TrmFO</fullName>
        <ecNumber evidence="10">2.1.1.74</ecNumber>
    </recommendedName>
    <alternativeName>
        <fullName evidence="10">Folate-dependent tRNA (uracil-5-)-methyltransferase</fullName>
    </alternativeName>
    <alternativeName>
        <fullName evidence="10">Folate-dependent tRNA(M-5-U54)-methyltransferase</fullName>
    </alternativeName>
</protein>
<keyword evidence="2 10" id="KW-0963">Cytoplasm</keyword>
<dbReference type="InterPro" id="IPR002218">
    <property type="entry name" value="MnmG-rel"/>
</dbReference>
<dbReference type="InterPro" id="IPR040131">
    <property type="entry name" value="MnmG_N"/>
</dbReference>
<dbReference type="InterPro" id="IPR036188">
    <property type="entry name" value="FAD/NAD-bd_sf"/>
</dbReference>
<dbReference type="PROSITE" id="PS01281">
    <property type="entry name" value="GIDA_2"/>
    <property type="match status" value="1"/>
</dbReference>
<comment type="catalytic activity">
    <reaction evidence="10">
        <text>uridine(54) in tRNA + (6R)-5,10-methylene-5,6,7,8-tetrahydrofolate + NADH + H(+) = 5-methyluridine(54) in tRNA + (6S)-5,6,7,8-tetrahydrofolate + NAD(+)</text>
        <dbReference type="Rhea" id="RHEA:16873"/>
        <dbReference type="Rhea" id="RHEA-COMP:10167"/>
        <dbReference type="Rhea" id="RHEA-COMP:10193"/>
        <dbReference type="ChEBI" id="CHEBI:15378"/>
        <dbReference type="ChEBI" id="CHEBI:15636"/>
        <dbReference type="ChEBI" id="CHEBI:57453"/>
        <dbReference type="ChEBI" id="CHEBI:57540"/>
        <dbReference type="ChEBI" id="CHEBI:57945"/>
        <dbReference type="ChEBI" id="CHEBI:65315"/>
        <dbReference type="ChEBI" id="CHEBI:74447"/>
        <dbReference type="EC" id="2.1.1.74"/>
    </reaction>
</comment>
<dbReference type="NCBIfam" id="NF003739">
    <property type="entry name" value="PRK05335.1"/>
    <property type="match status" value="1"/>
</dbReference>
<evidence type="ECO:0000259" key="11">
    <source>
        <dbReference type="Pfam" id="PF01134"/>
    </source>
</evidence>
<dbReference type="InterPro" id="IPR004417">
    <property type="entry name" value="TrmFO"/>
</dbReference>
<dbReference type="Pfam" id="PF01134">
    <property type="entry name" value="GIDA"/>
    <property type="match status" value="1"/>
</dbReference>
<comment type="function">
    <text evidence="10">Catalyzes the folate-dependent formation of 5-methyl-uridine at position 54 (M-5-U54) in all tRNAs.</text>
</comment>
<dbReference type="GO" id="GO:0050660">
    <property type="term" value="F:flavin adenine dinucleotide binding"/>
    <property type="evidence" value="ECO:0007669"/>
    <property type="project" value="UniProtKB-UniRule"/>
</dbReference>
<keyword evidence="5 10" id="KW-0808">Transferase</keyword>
<feature type="domain" description="MnmG N-terminal" evidence="11">
    <location>
        <begin position="7"/>
        <end position="368"/>
    </location>
</feature>
<comment type="catalytic activity">
    <reaction evidence="10">
        <text>uridine(54) in tRNA + (6R)-5,10-methylene-5,6,7,8-tetrahydrofolate + NADPH + H(+) = 5-methyluridine(54) in tRNA + (6S)-5,6,7,8-tetrahydrofolate + NADP(+)</text>
        <dbReference type="Rhea" id="RHEA:62372"/>
        <dbReference type="Rhea" id="RHEA-COMP:10167"/>
        <dbReference type="Rhea" id="RHEA-COMP:10193"/>
        <dbReference type="ChEBI" id="CHEBI:15378"/>
        <dbReference type="ChEBI" id="CHEBI:15636"/>
        <dbReference type="ChEBI" id="CHEBI:57453"/>
        <dbReference type="ChEBI" id="CHEBI:57783"/>
        <dbReference type="ChEBI" id="CHEBI:58349"/>
        <dbReference type="ChEBI" id="CHEBI:65315"/>
        <dbReference type="ChEBI" id="CHEBI:74447"/>
        <dbReference type="EC" id="2.1.1.74"/>
    </reaction>
</comment>
<dbReference type="PANTHER" id="PTHR11806:SF2">
    <property type="entry name" value="METHYLENETETRAHYDROFOLATE--TRNA-(URACIL-5-)-METHYLTRANSFERASE TRMFO"/>
    <property type="match status" value="1"/>
</dbReference>
<name>A0A0R1RVQ1_9LACO</name>
<evidence type="ECO:0000256" key="1">
    <source>
        <dbReference type="ARBA" id="ARBA00001974"/>
    </source>
</evidence>
<evidence type="ECO:0000256" key="8">
    <source>
        <dbReference type="ARBA" id="ARBA00022857"/>
    </source>
</evidence>
<keyword evidence="6 10" id="KW-0819">tRNA processing</keyword>
<organism evidence="12 13">
    <name type="scientific">Furfurilactobacillus rossiae DSM 15814</name>
    <dbReference type="NCBI Taxonomy" id="1114972"/>
    <lineage>
        <taxon>Bacteria</taxon>
        <taxon>Bacillati</taxon>
        <taxon>Bacillota</taxon>
        <taxon>Bacilli</taxon>
        <taxon>Lactobacillales</taxon>
        <taxon>Lactobacillaceae</taxon>
        <taxon>Furfurilactobacillus</taxon>
    </lineage>
</organism>
<proteinExistence type="inferred from homology"/>
<keyword evidence="3 10" id="KW-0489">Methyltransferase</keyword>
<dbReference type="Proteomes" id="UP000051999">
    <property type="component" value="Unassembled WGS sequence"/>
</dbReference>
<comment type="cofactor">
    <cofactor evidence="1 10">
        <name>FAD</name>
        <dbReference type="ChEBI" id="CHEBI:57692"/>
    </cofactor>
</comment>
<dbReference type="STRING" id="1114972.FD35_GL000219"/>
<dbReference type="HAMAP" id="MF_01037">
    <property type="entry name" value="TrmFO"/>
    <property type="match status" value="1"/>
</dbReference>